<feature type="binding site" evidence="9">
    <location>
        <position position="278"/>
    </location>
    <ligand>
        <name>Mg(2+)</name>
        <dbReference type="ChEBI" id="CHEBI:18420"/>
        <label>2</label>
    </ligand>
</feature>
<dbReference type="Pfam" id="PF02885">
    <property type="entry name" value="Glycos_trans_3N"/>
    <property type="match status" value="1"/>
</dbReference>
<evidence type="ECO:0000259" key="11">
    <source>
        <dbReference type="Pfam" id="PF02885"/>
    </source>
</evidence>
<evidence type="ECO:0000313" key="12">
    <source>
        <dbReference type="EMBL" id="MXP21084.1"/>
    </source>
</evidence>
<feature type="binding site" evidence="9">
    <location>
        <position position="164"/>
    </location>
    <ligand>
        <name>anthranilate</name>
        <dbReference type="ChEBI" id="CHEBI:16567"/>
        <label>1</label>
    </ligand>
</feature>
<dbReference type="AlphaFoldDB" id="A0A6L7GMC8"/>
<feature type="binding site" evidence="9">
    <location>
        <position position="219"/>
    </location>
    <ligand>
        <name>anthranilate</name>
        <dbReference type="ChEBI" id="CHEBI:16567"/>
        <label>2</label>
    </ligand>
</feature>
<dbReference type="UniPathway" id="UPA00035">
    <property type="reaction ID" value="UER00041"/>
</dbReference>
<organism evidence="12 13">
    <name type="scientific">Gordonia mangrovi</name>
    <dbReference type="NCBI Taxonomy" id="2665643"/>
    <lineage>
        <taxon>Bacteria</taxon>
        <taxon>Bacillati</taxon>
        <taxon>Actinomycetota</taxon>
        <taxon>Actinomycetes</taxon>
        <taxon>Mycobacteriales</taxon>
        <taxon>Gordoniaceae</taxon>
        <taxon>Gordonia</taxon>
    </lineage>
</organism>
<dbReference type="GO" id="GO:0000287">
    <property type="term" value="F:magnesium ion binding"/>
    <property type="evidence" value="ECO:0007669"/>
    <property type="project" value="UniProtKB-UniRule"/>
</dbReference>
<evidence type="ECO:0000256" key="5">
    <source>
        <dbReference type="ARBA" id="ARBA00022822"/>
    </source>
</evidence>
<dbReference type="InterPro" id="IPR036320">
    <property type="entry name" value="Glycosyl_Trfase_fam3_N_dom_sf"/>
</dbReference>
<name>A0A6L7GMC8_9ACTN</name>
<evidence type="ECO:0000256" key="4">
    <source>
        <dbReference type="ARBA" id="ARBA00022679"/>
    </source>
</evidence>
<dbReference type="Proteomes" id="UP000475545">
    <property type="component" value="Unassembled WGS sequence"/>
</dbReference>
<dbReference type="InterPro" id="IPR035902">
    <property type="entry name" value="Nuc_phospho_transferase"/>
</dbReference>
<evidence type="ECO:0000256" key="1">
    <source>
        <dbReference type="ARBA" id="ARBA00004907"/>
    </source>
</evidence>
<keyword evidence="3 9" id="KW-0328">Glycosyltransferase</keyword>
<keyword evidence="5 9" id="KW-0822">Tryptophan biosynthesis</keyword>
<evidence type="ECO:0000313" key="13">
    <source>
        <dbReference type="Proteomes" id="UP000475545"/>
    </source>
</evidence>
<evidence type="ECO:0000256" key="3">
    <source>
        <dbReference type="ARBA" id="ARBA00022676"/>
    </source>
</evidence>
<dbReference type="EMBL" id="WMBR01000001">
    <property type="protein sequence ID" value="MXP21084.1"/>
    <property type="molecule type" value="Genomic_DNA"/>
</dbReference>
<comment type="similarity">
    <text evidence="8">In the C-terminal section; belongs to the anthranilate phosphoribosyltransferase family.</text>
</comment>
<dbReference type="InterPro" id="IPR017459">
    <property type="entry name" value="Glycosyl_Trfase_fam3_N_dom"/>
</dbReference>
<dbReference type="Pfam" id="PF00591">
    <property type="entry name" value="Glycos_transf_3"/>
    <property type="match status" value="1"/>
</dbReference>
<evidence type="ECO:0000256" key="8">
    <source>
        <dbReference type="ARBA" id="ARBA00061188"/>
    </source>
</evidence>
<dbReference type="GO" id="GO:0004048">
    <property type="term" value="F:anthranilate phosphoribosyltransferase activity"/>
    <property type="evidence" value="ECO:0007669"/>
    <property type="project" value="UniProtKB-UniRule"/>
</dbReference>
<keyword evidence="13" id="KW-1185">Reference proteome</keyword>
<comment type="similarity">
    <text evidence="9">Belongs to the anthranilate phosphoribosyltransferase family.</text>
</comment>
<comment type="caution">
    <text evidence="12">The sequence shown here is derived from an EMBL/GenBank/DDBJ whole genome shotgun (WGS) entry which is preliminary data.</text>
</comment>
<feature type="binding site" evidence="9">
    <location>
        <begin position="143"/>
        <end position="146"/>
    </location>
    <ligand>
        <name>5-phospho-alpha-D-ribose 1-diphosphate</name>
        <dbReference type="ChEBI" id="CHEBI:58017"/>
    </ligand>
</feature>
<comment type="function">
    <text evidence="9">Catalyzes the transfer of the phosphoribosyl group of 5-phosphorylribose-1-pyrophosphate (PRPP) to anthranilate to yield N-(5'-phosphoribosyl)-anthranilate (PRA).</text>
</comment>
<dbReference type="EC" id="2.4.2.18" evidence="9"/>
<dbReference type="InterPro" id="IPR005940">
    <property type="entry name" value="Anthranilate_Pribosyl_Tfrase"/>
</dbReference>
<dbReference type="Gene3D" id="1.20.970.10">
    <property type="entry name" value="Transferase, Pyrimidine Nucleoside Phosphorylase, Chain C"/>
    <property type="match status" value="1"/>
</dbReference>
<feature type="binding site" evidence="9">
    <location>
        <position position="277"/>
    </location>
    <ligand>
        <name>Mg(2+)</name>
        <dbReference type="ChEBI" id="CHEBI:18420"/>
        <label>2</label>
    </ligand>
</feature>
<dbReference type="SUPFAM" id="SSF47648">
    <property type="entry name" value="Nucleoside phosphorylase/phosphoribosyltransferase N-terminal domain"/>
    <property type="match status" value="1"/>
</dbReference>
<feature type="binding site" evidence="9">
    <location>
        <begin position="161"/>
        <end position="169"/>
    </location>
    <ligand>
        <name>5-phospho-alpha-D-ribose 1-diphosphate</name>
        <dbReference type="ChEBI" id="CHEBI:58017"/>
    </ligand>
</feature>
<dbReference type="HAMAP" id="MF_00211">
    <property type="entry name" value="TrpD"/>
    <property type="match status" value="1"/>
</dbReference>
<dbReference type="FunFam" id="3.40.1030.10:FF:000002">
    <property type="entry name" value="Anthranilate phosphoribosyltransferase"/>
    <property type="match status" value="1"/>
</dbReference>
<comment type="subunit">
    <text evidence="9">Homodimer.</text>
</comment>
<evidence type="ECO:0000256" key="6">
    <source>
        <dbReference type="ARBA" id="ARBA00023141"/>
    </source>
</evidence>
<dbReference type="Gene3D" id="3.40.1030.10">
    <property type="entry name" value="Nucleoside phosphorylase/phosphoribosyltransferase catalytic domain"/>
    <property type="match status" value="1"/>
</dbReference>
<feature type="binding site" evidence="9">
    <location>
        <position position="133"/>
    </location>
    <ligand>
        <name>anthranilate</name>
        <dbReference type="ChEBI" id="CHEBI:16567"/>
        <label>1</label>
    </ligand>
</feature>
<keyword evidence="9" id="KW-0479">Metal-binding</keyword>
<dbReference type="PANTHER" id="PTHR43285:SF2">
    <property type="entry name" value="ANTHRANILATE PHOSPHORIBOSYLTRANSFERASE"/>
    <property type="match status" value="1"/>
</dbReference>
<comment type="caution">
    <text evidence="9">Lacks conserved residue(s) required for the propagation of feature annotation.</text>
</comment>
<protein>
    <recommendedName>
        <fullName evidence="9">Anthranilate phosphoribosyltransferase</fullName>
        <ecNumber evidence="9">2.4.2.18</ecNumber>
    </recommendedName>
</protein>
<gene>
    <name evidence="9 12" type="primary">trpD</name>
    <name evidence="12" type="ORF">GIY30_06920</name>
</gene>
<dbReference type="GO" id="GO:0005829">
    <property type="term" value="C:cytosol"/>
    <property type="evidence" value="ECO:0007669"/>
    <property type="project" value="TreeGrafter"/>
</dbReference>
<evidence type="ECO:0000259" key="10">
    <source>
        <dbReference type="Pfam" id="PF00591"/>
    </source>
</evidence>
<proteinExistence type="inferred from homology"/>
<evidence type="ECO:0000256" key="2">
    <source>
        <dbReference type="ARBA" id="ARBA00022605"/>
    </source>
</evidence>
<evidence type="ECO:0000256" key="7">
    <source>
        <dbReference type="ARBA" id="ARBA00052328"/>
    </source>
</evidence>
<feature type="binding site" evidence="9">
    <location>
        <begin position="136"/>
        <end position="137"/>
    </location>
    <ligand>
        <name>5-phospho-alpha-D-ribose 1-diphosphate</name>
        <dbReference type="ChEBI" id="CHEBI:58017"/>
    </ligand>
</feature>
<dbReference type="PANTHER" id="PTHR43285">
    <property type="entry name" value="ANTHRANILATE PHOSPHORIBOSYLTRANSFERASE"/>
    <property type="match status" value="1"/>
</dbReference>
<dbReference type="SUPFAM" id="SSF52418">
    <property type="entry name" value="Nucleoside phosphorylase/phosphoribosyltransferase catalytic domain"/>
    <property type="match status" value="1"/>
</dbReference>
<dbReference type="GO" id="GO:0000162">
    <property type="term" value="P:L-tryptophan biosynthetic process"/>
    <property type="evidence" value="ECO:0007669"/>
    <property type="project" value="UniProtKB-UniRule"/>
</dbReference>
<dbReference type="NCBIfam" id="TIGR01245">
    <property type="entry name" value="trpD"/>
    <property type="match status" value="1"/>
</dbReference>
<feature type="binding site" evidence="9">
    <location>
        <position position="278"/>
    </location>
    <ligand>
        <name>Mg(2+)</name>
        <dbReference type="ChEBI" id="CHEBI:18420"/>
        <label>1</label>
    </ligand>
</feature>
<reference evidence="12 13" key="1">
    <citation type="submission" date="2019-11" db="EMBL/GenBank/DDBJ databases">
        <title>Gordonia sp. nov., a novel actinobacterium isolated from mangrove soil in Hainan.</title>
        <authorList>
            <person name="Huang X."/>
            <person name="Xie Y."/>
            <person name="Chu X."/>
            <person name="Xiao K."/>
        </authorList>
    </citation>
    <scope>NUCLEOTIDE SEQUENCE [LARGE SCALE GENOMIC DNA]</scope>
    <source>
        <strain evidence="12 13">HNM0687</strain>
    </source>
</reference>
<feature type="domain" description="Glycosyl transferase family 3 N-terminal" evidence="11">
    <location>
        <begin position="58"/>
        <end position="119"/>
    </location>
</feature>
<comment type="catalytic activity">
    <reaction evidence="7 9">
        <text>N-(5-phospho-beta-D-ribosyl)anthranilate + diphosphate = 5-phospho-alpha-D-ribose 1-diphosphate + anthranilate</text>
        <dbReference type="Rhea" id="RHEA:11768"/>
        <dbReference type="ChEBI" id="CHEBI:16567"/>
        <dbReference type="ChEBI" id="CHEBI:18277"/>
        <dbReference type="ChEBI" id="CHEBI:33019"/>
        <dbReference type="ChEBI" id="CHEBI:58017"/>
        <dbReference type="EC" id="2.4.2.18"/>
    </reaction>
</comment>
<comment type="cofactor">
    <cofactor evidence="9">
        <name>Mg(2+)</name>
        <dbReference type="ChEBI" id="CHEBI:18420"/>
    </cofactor>
    <text evidence="9">Binds 2 magnesium ions per monomer.</text>
</comment>
<feature type="binding site" evidence="9">
    <location>
        <position position="145"/>
    </location>
    <ligand>
        <name>Mg(2+)</name>
        <dbReference type="ChEBI" id="CHEBI:18420"/>
        <label>1</label>
    </ligand>
</feature>
<keyword evidence="9" id="KW-0460">Magnesium</keyword>
<feature type="binding site" evidence="9">
    <location>
        <position position="173"/>
    </location>
    <ligand>
        <name>5-phospho-alpha-D-ribose 1-diphosphate</name>
        <dbReference type="ChEBI" id="CHEBI:58017"/>
    </ligand>
</feature>
<sequence>MPYICRKSGPGWPVSDRGTPGKHCVGRSCSHRWRVADRRDTTVFSVSSTDSSAYTWPQILGRVTDRIDLTVDEASWAMNEIMSDAATGAQIAAFGVGVKMKGAAPAELRGLASAMLAHAALVEVARPAVDIVGTGGDRSHTVNISTMTSLVVAAAGVPVVKHGNRAASSKSGGADVLEALGVDITLGPDEVARCVEQVNIGFCFAPVFHPAFRFTGPPRKQIGIPTVFNVLGPLTNPARPSSGLIGCAFADLAPVLAQAFAERGTSALVVRGDDGLDELTTTTTSTVWQVVDGHVTRLALDPTELGMARVELAALQGGDAEVNAGIARELFAGTRGPVRDAVLLNAAAALVAFEQRAVLTDGELVDAMRTAMTRAAAVIDNGEVARLLDRWASVSAELAAAR</sequence>
<comment type="pathway">
    <text evidence="1 9">Amino-acid biosynthesis; L-tryptophan biosynthesis; L-tryptophan from chorismate: step 2/5.</text>
</comment>
<feature type="binding site" evidence="9">
    <location>
        <position position="141"/>
    </location>
    <ligand>
        <name>5-phospho-alpha-D-ribose 1-diphosphate</name>
        <dbReference type="ChEBI" id="CHEBI:58017"/>
    </ligand>
</feature>
<keyword evidence="6 9" id="KW-0057">Aromatic amino acid biosynthesis</keyword>
<keyword evidence="2 9" id="KW-0028">Amino-acid biosynthesis</keyword>
<evidence type="ECO:0000256" key="9">
    <source>
        <dbReference type="HAMAP-Rule" id="MF_00211"/>
    </source>
</evidence>
<keyword evidence="4 9" id="KW-0808">Transferase</keyword>
<feature type="domain" description="Glycosyl transferase family 3" evidence="10">
    <location>
        <begin position="127"/>
        <end position="383"/>
    </location>
</feature>
<dbReference type="InterPro" id="IPR000312">
    <property type="entry name" value="Glycosyl_Trfase_fam3"/>
</dbReference>
<feature type="binding site" evidence="9">
    <location>
        <position position="133"/>
    </location>
    <ligand>
        <name>5-phospho-alpha-D-ribose 1-diphosphate</name>
        <dbReference type="ChEBI" id="CHEBI:58017"/>
    </ligand>
</feature>
<accession>A0A6L7GMC8</accession>